<keyword evidence="3" id="KW-1185">Reference proteome</keyword>
<gene>
    <name evidence="2" type="ORF">TOL_0533</name>
</gene>
<evidence type="ECO:0000313" key="3">
    <source>
        <dbReference type="Proteomes" id="UP000011866"/>
    </source>
</evidence>
<dbReference type="eggNOG" id="COG2401">
    <property type="taxonomic scope" value="Bacteria"/>
</dbReference>
<dbReference type="GeneID" id="79175516"/>
<dbReference type="InterPro" id="IPR027417">
    <property type="entry name" value="P-loop_NTPase"/>
</dbReference>
<dbReference type="Gene3D" id="3.40.50.300">
    <property type="entry name" value="P-loop containing nucleotide triphosphate hydrolases"/>
    <property type="match status" value="1"/>
</dbReference>
<dbReference type="GO" id="GO:0016887">
    <property type="term" value="F:ATP hydrolysis activity"/>
    <property type="evidence" value="ECO:0007669"/>
    <property type="project" value="InterPro"/>
</dbReference>
<dbReference type="InterPro" id="IPR049945">
    <property type="entry name" value="AAA_22"/>
</dbReference>
<dbReference type="InterPro" id="IPR003593">
    <property type="entry name" value="AAA+_ATPase"/>
</dbReference>
<evidence type="ECO:0000259" key="1">
    <source>
        <dbReference type="SMART" id="SM00382"/>
    </source>
</evidence>
<dbReference type="RefSeq" id="WP_015485712.1">
    <property type="nucleotide sequence ID" value="NC_020888.1"/>
</dbReference>
<reference evidence="2 3" key="1">
    <citation type="journal article" date="2013" name="Genome Announc.">
        <title>Genome Sequence of Thalassolituus oleivorans MIL-1 (DSM 14913T).</title>
        <authorList>
            <person name="Golyshin P.N."/>
            <person name="Werner J."/>
            <person name="Chernikova T.N."/>
            <person name="Tran H."/>
            <person name="Ferrer M."/>
            <person name="Yakimov M.M."/>
            <person name="Teeling H."/>
            <person name="Golyshina O.V."/>
        </authorList>
    </citation>
    <scope>NUCLEOTIDE SEQUENCE [LARGE SCALE GENOMIC DNA]</scope>
    <source>
        <strain evidence="2 3">MIL-1</strain>
    </source>
</reference>
<evidence type="ECO:0000313" key="2">
    <source>
        <dbReference type="EMBL" id="CCU70972.1"/>
    </source>
</evidence>
<organism evidence="2 3">
    <name type="scientific">Thalassolituus oleivorans MIL-1</name>
    <dbReference type="NCBI Taxonomy" id="1298593"/>
    <lineage>
        <taxon>Bacteria</taxon>
        <taxon>Pseudomonadati</taxon>
        <taxon>Pseudomonadota</taxon>
        <taxon>Gammaproteobacteria</taxon>
        <taxon>Oceanospirillales</taxon>
        <taxon>Oceanospirillaceae</taxon>
        <taxon>Thalassolituus</taxon>
    </lineage>
</organism>
<dbReference type="EMBL" id="HF680312">
    <property type="protein sequence ID" value="CCU70972.1"/>
    <property type="molecule type" value="Genomic_DNA"/>
</dbReference>
<accession>M5DPA7</accession>
<dbReference type="SMART" id="SM00382">
    <property type="entry name" value="AAA"/>
    <property type="match status" value="1"/>
</dbReference>
<sequence length="357" mass="39969">MDELNNIDIARVSNLNFKILHRNWKTAFAELFVLMTTAMPGEVISIVGPTRAGKTELLRQLGDVVCGVGHGQGDEQPIVSIELVNDDAHAKFSFRSFILQALEMVRHPFYSSGCADGWGDAIVDSRIERAREKTLNRALIRALIQRRTRFLIIDEAQHMRYVSSQAMAAVGVMDALKSMAKKANVVLIIAGTYPILEAINRSSHLEGRKYGVHLSRYHQTEADLAEFQWILAHYDAVLDLDESLPSLMHCTELLYRGTFGCIGLVRAWLYHASAVAAAHQKKIDLALLQETMKSPMQLYSIADEILTGETILGLTPCDALRSAVRPKAPIVATKKTRKTVTKPFQRKAKRFEPENRM</sequence>
<name>M5DPA7_9GAMM</name>
<feature type="domain" description="AAA+ ATPase" evidence="1">
    <location>
        <begin position="40"/>
        <end position="211"/>
    </location>
</feature>
<protein>
    <recommendedName>
        <fullName evidence="1">AAA+ ATPase domain-containing protein</fullName>
    </recommendedName>
</protein>
<dbReference type="Pfam" id="PF13401">
    <property type="entry name" value="AAA_22"/>
    <property type="match status" value="1"/>
</dbReference>
<proteinExistence type="predicted"/>
<dbReference type="SUPFAM" id="SSF52540">
    <property type="entry name" value="P-loop containing nucleoside triphosphate hydrolases"/>
    <property type="match status" value="1"/>
</dbReference>
<dbReference type="KEGG" id="tol:TOL_0533"/>
<dbReference type="AlphaFoldDB" id="M5DPA7"/>
<dbReference type="STRING" id="187493.CN03_15390"/>
<dbReference type="Proteomes" id="UP000011866">
    <property type="component" value="Chromosome"/>
</dbReference>
<dbReference type="HOGENOM" id="CLU_775983_0_0_6"/>